<dbReference type="KEGG" id="mmyr:MXMO3_02602"/>
<reference evidence="2 3" key="1">
    <citation type="submission" date="2017-05" db="EMBL/GenBank/DDBJ databases">
        <title>Genome Analysis of Maritalea myrionectae HL2708#5.</title>
        <authorList>
            <consortium name="Cotde Inc.-PKNU"/>
            <person name="Jang D."/>
            <person name="Oh H.-M."/>
        </authorList>
    </citation>
    <scope>NUCLEOTIDE SEQUENCE [LARGE SCALE GENOMIC DNA]</scope>
    <source>
        <strain evidence="2 3">HL2708#5</strain>
    </source>
</reference>
<dbReference type="InterPro" id="IPR015946">
    <property type="entry name" value="KH_dom-like_a/b"/>
</dbReference>
<dbReference type="Gene3D" id="3.40.50.1820">
    <property type="entry name" value="alpha/beta hydrolase"/>
    <property type="match status" value="1"/>
</dbReference>
<dbReference type="InterPro" id="IPR022742">
    <property type="entry name" value="Hydrolase_4"/>
</dbReference>
<evidence type="ECO:0000259" key="1">
    <source>
        <dbReference type="Pfam" id="PF12146"/>
    </source>
</evidence>
<dbReference type="EMBL" id="CP021330">
    <property type="protein sequence ID" value="AVX05114.1"/>
    <property type="molecule type" value="Genomic_DNA"/>
</dbReference>
<dbReference type="InterPro" id="IPR003718">
    <property type="entry name" value="OsmC/Ohr_fam"/>
</dbReference>
<dbReference type="InterPro" id="IPR036102">
    <property type="entry name" value="OsmC/Ohrsf"/>
</dbReference>
<evidence type="ECO:0000313" key="2">
    <source>
        <dbReference type="EMBL" id="AVX05114.1"/>
    </source>
</evidence>
<proteinExistence type="predicted"/>
<accession>A0A2R4MGU7</accession>
<keyword evidence="3" id="KW-1185">Reference proteome</keyword>
<dbReference type="STRING" id="1122213.GCA_000423365_00238"/>
<name>A0A2R4MGU7_9HYPH</name>
<dbReference type="SUPFAM" id="SSF53474">
    <property type="entry name" value="alpha/beta-Hydrolases"/>
    <property type="match status" value="1"/>
</dbReference>
<dbReference type="Gene3D" id="3.30.300.20">
    <property type="match status" value="1"/>
</dbReference>
<dbReference type="Proteomes" id="UP000258927">
    <property type="component" value="Chromosome"/>
</dbReference>
<gene>
    <name evidence="2" type="ORF">MXMO3_02602</name>
</gene>
<dbReference type="Pfam" id="PF12146">
    <property type="entry name" value="Hydrolase_4"/>
    <property type="match status" value="1"/>
</dbReference>
<dbReference type="PANTHER" id="PTHR39624">
    <property type="entry name" value="PROTEIN INVOLVED IN RIMO-MEDIATED BETA-METHYLTHIOLATION OF RIBOSOMAL PROTEIN S12 YCAO"/>
    <property type="match status" value="1"/>
</dbReference>
<organism evidence="2 3">
    <name type="scientific">Maritalea myrionectae</name>
    <dbReference type="NCBI Taxonomy" id="454601"/>
    <lineage>
        <taxon>Bacteria</taxon>
        <taxon>Pseudomonadati</taxon>
        <taxon>Pseudomonadota</taxon>
        <taxon>Alphaproteobacteria</taxon>
        <taxon>Hyphomicrobiales</taxon>
        <taxon>Devosiaceae</taxon>
        <taxon>Maritalea</taxon>
    </lineage>
</organism>
<dbReference type="SUPFAM" id="SSF82784">
    <property type="entry name" value="OsmC-like"/>
    <property type="match status" value="1"/>
</dbReference>
<protein>
    <recommendedName>
        <fullName evidence="1">Serine aminopeptidase S33 domain-containing protein</fullName>
    </recommendedName>
</protein>
<dbReference type="RefSeq" id="WP_245985743.1">
    <property type="nucleotide sequence ID" value="NZ_CP021330.1"/>
</dbReference>
<sequence>MPTKIKPAASQRIEFENSRGIKIAAALDVPKSTIRAYAVFAHCFSCSKDFAASRHIANALKNAGIAVLRIDFTGLGHSDGEFSNSNFSTNLEDLQAACAWLSEHHQPPQMLIGHSLGGTAALMAALDMSNIKAVATIGAPAAPDHVLNLLGDKREAITRDGEAEVLLGGRPFTIRRQFVDDVNAFDLPKRLPDLRADLLICHSPIDAVVGIENAQDIFMAARHPKSFVSLDQADHLLSKPEDAAYLAGVISAWASRHFPSPDKYYEDAGHIIAAESGEGPLHLNVNAAGHALQIDEPESVGGTDRGPSPYDLLGAALGGCTTLTLRLYANRKKLDVEHIETYVDHEKRHVNDCEDCEDGKKRIDHFDRKIKIVGDITPEQRQRMLEIADMCPVHKTLEQQSHISTALIDD</sequence>
<feature type="domain" description="Serine aminopeptidase S33" evidence="1">
    <location>
        <begin position="53"/>
        <end position="140"/>
    </location>
</feature>
<dbReference type="Pfam" id="PF02566">
    <property type="entry name" value="OsmC"/>
    <property type="match status" value="1"/>
</dbReference>
<evidence type="ECO:0000313" key="3">
    <source>
        <dbReference type="Proteomes" id="UP000258927"/>
    </source>
</evidence>
<dbReference type="InterPro" id="IPR029058">
    <property type="entry name" value="AB_hydrolase_fold"/>
</dbReference>
<dbReference type="AlphaFoldDB" id="A0A2R4MGU7"/>
<dbReference type="PANTHER" id="PTHR39624:SF2">
    <property type="entry name" value="OSMC-LIKE PROTEIN"/>
    <property type="match status" value="1"/>
</dbReference>